<evidence type="ECO:0000256" key="1">
    <source>
        <dbReference type="SAM" id="MobiDB-lite"/>
    </source>
</evidence>
<name>A0A926EM27_9FIRM</name>
<accession>A0A926EM27</accession>
<evidence type="ECO:0000313" key="2">
    <source>
        <dbReference type="EMBL" id="MBC8580965.1"/>
    </source>
</evidence>
<dbReference type="Proteomes" id="UP000655830">
    <property type="component" value="Unassembled WGS sequence"/>
</dbReference>
<evidence type="ECO:0000313" key="3">
    <source>
        <dbReference type="Proteomes" id="UP000655830"/>
    </source>
</evidence>
<feature type="region of interest" description="Disordered" evidence="1">
    <location>
        <begin position="31"/>
        <end position="50"/>
    </location>
</feature>
<dbReference type="AlphaFoldDB" id="A0A926EM27"/>
<proteinExistence type="predicted"/>
<organism evidence="2 3">
    <name type="scientific">Zhenhengia yiwuensis</name>
    <dbReference type="NCBI Taxonomy" id="2763666"/>
    <lineage>
        <taxon>Bacteria</taxon>
        <taxon>Bacillati</taxon>
        <taxon>Bacillota</taxon>
        <taxon>Clostridia</taxon>
        <taxon>Lachnospirales</taxon>
        <taxon>Lachnospiraceae</taxon>
        <taxon>Zhenhengia</taxon>
    </lineage>
</organism>
<dbReference type="Pfam" id="PF12669">
    <property type="entry name" value="FeoB_associated"/>
    <property type="match status" value="1"/>
</dbReference>
<protein>
    <submittedName>
        <fullName evidence="2">FeoB-associated Cys-rich membrane protein</fullName>
    </submittedName>
</protein>
<comment type="caution">
    <text evidence="2">The sequence shown here is derived from an EMBL/GenBank/DDBJ whole genome shotgun (WGS) entry which is preliminary data.</text>
</comment>
<reference evidence="2" key="1">
    <citation type="submission" date="2020-08" db="EMBL/GenBank/DDBJ databases">
        <title>Genome public.</title>
        <authorList>
            <person name="Liu C."/>
            <person name="Sun Q."/>
        </authorList>
    </citation>
    <scope>NUCLEOTIDE SEQUENCE</scope>
    <source>
        <strain evidence="2">NSJ-12</strain>
    </source>
</reference>
<gene>
    <name evidence="2" type="ORF">H8718_15710</name>
</gene>
<sequence length="50" mass="5403">MADFIIVAVIILLMIGAGYKVYKDRKDSPCGCGCSGCTQKSCSSKRNDKK</sequence>
<dbReference type="RefSeq" id="WP_249333641.1">
    <property type="nucleotide sequence ID" value="NZ_JACRSY010000032.1"/>
</dbReference>
<keyword evidence="3" id="KW-1185">Reference proteome</keyword>
<dbReference type="EMBL" id="JACRSY010000032">
    <property type="protein sequence ID" value="MBC8580965.1"/>
    <property type="molecule type" value="Genomic_DNA"/>
</dbReference>